<evidence type="ECO:0000259" key="1">
    <source>
        <dbReference type="SMART" id="SM00829"/>
    </source>
</evidence>
<dbReference type="SUPFAM" id="SSF50129">
    <property type="entry name" value="GroES-like"/>
    <property type="match status" value="1"/>
</dbReference>
<feature type="domain" description="Enoyl reductase (ER)" evidence="1">
    <location>
        <begin position="19"/>
        <end position="329"/>
    </location>
</feature>
<dbReference type="InterPro" id="IPR036291">
    <property type="entry name" value="NAD(P)-bd_dom_sf"/>
</dbReference>
<dbReference type="InterPro" id="IPR013149">
    <property type="entry name" value="ADH-like_C"/>
</dbReference>
<dbReference type="PANTHER" id="PTHR43677:SF1">
    <property type="entry name" value="ACRYLYL-COA REDUCTASE ACUI-RELATED"/>
    <property type="match status" value="1"/>
</dbReference>
<gene>
    <name evidence="2" type="ORF">HAL01_04050</name>
</gene>
<dbReference type="Proteomes" id="UP000321400">
    <property type="component" value="Unassembled WGS sequence"/>
</dbReference>
<reference evidence="2 3" key="1">
    <citation type="submission" date="2019-07" db="EMBL/GenBank/DDBJ databases">
        <title>Whole genome shotgun sequence of Halolactibacillus alkaliphilus NBRC 103919.</title>
        <authorList>
            <person name="Hosoyama A."/>
            <person name="Uohara A."/>
            <person name="Ohji S."/>
            <person name="Ichikawa N."/>
        </authorList>
    </citation>
    <scope>NUCLEOTIDE SEQUENCE [LARGE SCALE GENOMIC DNA]</scope>
    <source>
        <strain evidence="2 3">NBRC 103919</strain>
    </source>
</reference>
<keyword evidence="3" id="KW-1185">Reference proteome</keyword>
<dbReference type="InterPro" id="IPR014188">
    <property type="entry name" value="Acrylyl-CoA_reductase_AcuI"/>
</dbReference>
<sequence>MKKTFKAYRLKKIEEKISGQVETLTEVDLPEGEVLIKVHYSGINYKDAMANMSESPIVKNYPFTPGIDLAGEVVESIDDRFAVGDLVIVTSYELGVSHDGGFSEYQRVKAEWVVPLPEGLTLKQAMLLGTAGLTAALSVDQLESHHVDKASPILVTGATGGVGSISTAILHNLGYTVAAMTGKKDMHNWLTDLGASEIVDRQAFMEEKQRVLDREYYAGAVEVAGGEVLAKVLTKLKYNGTVSLSGLTAGVKVPATVYPFILRGIHLAGIDSVYCPIERRKRMWNQLATRYKLTEKQFNQITHQEISLEDLAEKLPEILSGQARGRYLVVMI</sequence>
<comment type="caution">
    <text evidence="2">The sequence shown here is derived from an EMBL/GenBank/DDBJ whole genome shotgun (WGS) entry which is preliminary data.</text>
</comment>
<dbReference type="SUPFAM" id="SSF51735">
    <property type="entry name" value="NAD(P)-binding Rossmann-fold domains"/>
    <property type="match status" value="1"/>
</dbReference>
<accession>A0A511WYZ0</accession>
<evidence type="ECO:0000313" key="2">
    <source>
        <dbReference type="EMBL" id="GEN55941.1"/>
    </source>
</evidence>
<proteinExistence type="predicted"/>
<evidence type="ECO:0000313" key="3">
    <source>
        <dbReference type="Proteomes" id="UP000321400"/>
    </source>
</evidence>
<dbReference type="Pfam" id="PF00107">
    <property type="entry name" value="ADH_zinc_N"/>
    <property type="match status" value="1"/>
</dbReference>
<dbReference type="InterPro" id="IPR013154">
    <property type="entry name" value="ADH-like_N"/>
</dbReference>
<dbReference type="SMART" id="SM00829">
    <property type="entry name" value="PKS_ER"/>
    <property type="match status" value="1"/>
</dbReference>
<dbReference type="InterPro" id="IPR051397">
    <property type="entry name" value="Zn-ADH-like_protein"/>
</dbReference>
<dbReference type="OrthoDB" id="9782155at2"/>
<dbReference type="GO" id="GO:0043957">
    <property type="term" value="F:acryloyl-CoA reductase (NADPH) activity"/>
    <property type="evidence" value="ECO:0007669"/>
    <property type="project" value="TreeGrafter"/>
</dbReference>
<dbReference type="NCBIfam" id="TIGR02823">
    <property type="entry name" value="oxido_YhdH"/>
    <property type="match status" value="1"/>
</dbReference>
<name>A0A511WYZ0_9BACI</name>
<dbReference type="Gene3D" id="3.90.180.10">
    <property type="entry name" value="Medium-chain alcohol dehydrogenases, catalytic domain"/>
    <property type="match status" value="1"/>
</dbReference>
<dbReference type="EMBL" id="BJYE01000003">
    <property type="protein sequence ID" value="GEN55941.1"/>
    <property type="molecule type" value="Genomic_DNA"/>
</dbReference>
<dbReference type="PANTHER" id="PTHR43677">
    <property type="entry name" value="SHORT-CHAIN DEHYDROGENASE/REDUCTASE"/>
    <property type="match status" value="1"/>
</dbReference>
<dbReference type="InterPro" id="IPR011032">
    <property type="entry name" value="GroES-like_sf"/>
</dbReference>
<dbReference type="RefSeq" id="WP_089799714.1">
    <property type="nucleotide sequence ID" value="NZ_BJYE01000003.1"/>
</dbReference>
<dbReference type="Gene3D" id="3.40.50.720">
    <property type="entry name" value="NAD(P)-binding Rossmann-like Domain"/>
    <property type="match status" value="1"/>
</dbReference>
<dbReference type="Pfam" id="PF08240">
    <property type="entry name" value="ADH_N"/>
    <property type="match status" value="1"/>
</dbReference>
<dbReference type="STRING" id="442899.SAMN05720591_10312"/>
<dbReference type="InterPro" id="IPR020843">
    <property type="entry name" value="ER"/>
</dbReference>
<organism evidence="2 3">
    <name type="scientific">Halolactibacillus alkaliphilus</name>
    <dbReference type="NCBI Taxonomy" id="442899"/>
    <lineage>
        <taxon>Bacteria</taxon>
        <taxon>Bacillati</taxon>
        <taxon>Bacillota</taxon>
        <taxon>Bacilli</taxon>
        <taxon>Bacillales</taxon>
        <taxon>Bacillaceae</taxon>
        <taxon>Halolactibacillus</taxon>
    </lineage>
</organism>
<protein>
    <submittedName>
        <fullName evidence="2">Alcohol dehydrogenase</fullName>
    </submittedName>
</protein>
<dbReference type="AlphaFoldDB" id="A0A511WYZ0"/>